<evidence type="ECO:0000313" key="3">
    <source>
        <dbReference type="EMBL" id="GAT44324.1"/>
    </source>
</evidence>
<gene>
    <name evidence="3" type="ORF">MCHLO_01958</name>
</gene>
<name>A0ABQ0KZJ7_MYCCL</name>
<dbReference type="InterPro" id="IPR001810">
    <property type="entry name" value="F-box_dom"/>
</dbReference>
<evidence type="ECO:0000259" key="2">
    <source>
        <dbReference type="Pfam" id="PF12937"/>
    </source>
</evidence>
<keyword evidence="4" id="KW-1185">Reference proteome</keyword>
<evidence type="ECO:0000313" key="4">
    <source>
        <dbReference type="Proteomes" id="UP000815677"/>
    </source>
</evidence>
<dbReference type="Pfam" id="PF12937">
    <property type="entry name" value="F-box-like"/>
    <property type="match status" value="1"/>
</dbReference>
<accession>A0ABQ0KZJ7</accession>
<dbReference type="EMBL" id="DF839656">
    <property type="protein sequence ID" value="GAT44324.1"/>
    <property type="molecule type" value="Genomic_DNA"/>
</dbReference>
<dbReference type="Gene3D" id="1.20.1280.50">
    <property type="match status" value="1"/>
</dbReference>
<dbReference type="Proteomes" id="UP000815677">
    <property type="component" value="Unassembled WGS sequence"/>
</dbReference>
<dbReference type="InterPro" id="IPR036047">
    <property type="entry name" value="F-box-like_dom_sf"/>
</dbReference>
<reference evidence="3" key="1">
    <citation type="submission" date="2014-09" db="EMBL/GenBank/DDBJ databases">
        <title>Genome sequence of the luminous mushroom Mycena chlorophos for searching fungal bioluminescence genes.</title>
        <authorList>
            <person name="Tanaka Y."/>
            <person name="Kasuga D."/>
            <person name="Oba Y."/>
            <person name="Hase S."/>
            <person name="Sato K."/>
            <person name="Oba Y."/>
            <person name="Sakakibara Y."/>
        </authorList>
    </citation>
    <scope>NUCLEOTIDE SEQUENCE</scope>
</reference>
<dbReference type="SUPFAM" id="SSF81383">
    <property type="entry name" value="F-box domain"/>
    <property type="match status" value="1"/>
</dbReference>
<evidence type="ECO:0000256" key="1">
    <source>
        <dbReference type="SAM" id="MobiDB-lite"/>
    </source>
</evidence>
<organism evidence="3 4">
    <name type="scientific">Mycena chlorophos</name>
    <name type="common">Agaric fungus</name>
    <name type="synonym">Agaricus chlorophos</name>
    <dbReference type="NCBI Taxonomy" id="658473"/>
    <lineage>
        <taxon>Eukaryota</taxon>
        <taxon>Fungi</taxon>
        <taxon>Dikarya</taxon>
        <taxon>Basidiomycota</taxon>
        <taxon>Agaricomycotina</taxon>
        <taxon>Agaricomycetes</taxon>
        <taxon>Agaricomycetidae</taxon>
        <taxon>Agaricales</taxon>
        <taxon>Marasmiineae</taxon>
        <taxon>Mycenaceae</taxon>
        <taxon>Mycena</taxon>
    </lineage>
</organism>
<proteinExistence type="predicted"/>
<feature type="region of interest" description="Disordered" evidence="1">
    <location>
        <begin position="1"/>
        <end position="23"/>
    </location>
</feature>
<protein>
    <recommendedName>
        <fullName evidence="2">F-box domain-containing protein</fullName>
    </recommendedName>
</protein>
<sequence>MGSSGARTSRRQRQAGKSIHSGPLTVLDFPPEITIEIFQHFVPAYPARPEHLGDGSPLILTRVCRQWRNIALDTPGLWRAIQVRFPAAAHERNVHSIHIPPPEAVHKWLARSHPLPISVGFRCADTGGLPLWLVERTLAPLLDEMERWEYAELVLPSRLLPCHLAPGKVHHMPVLVDLRLESVARAREERAILSTIDAPGIQSLHLRLGIRGSYTNLLSTRSFSQLSRLKLVEVRPDQVREILERTLPKSWSVTSASRPSRAGGMSTLALDANAIRFDLIHFLGGLALPALKNVAISRSLLMAQPHYHPINTHGAGSSFDTFAATIRRCCTGGEALASFTLFNCGPFGIGDGRLSFRYECQRVFQEVATIELLDGDYEGPPGLGS</sequence>
<feature type="domain" description="F-box" evidence="2">
    <location>
        <begin position="29"/>
        <end position="81"/>
    </location>
</feature>